<dbReference type="InterPro" id="IPR011547">
    <property type="entry name" value="SLC26A/SulP_dom"/>
</dbReference>
<keyword evidence="3 6" id="KW-1133">Transmembrane helix</keyword>
<dbReference type="Proteomes" id="UP001620626">
    <property type="component" value="Unassembled WGS sequence"/>
</dbReference>
<evidence type="ECO:0000313" key="9">
    <source>
        <dbReference type="Proteomes" id="UP001620626"/>
    </source>
</evidence>
<dbReference type="CDD" id="cd07042">
    <property type="entry name" value="STAS_SulP_like_sulfate_transporter"/>
    <property type="match status" value="1"/>
</dbReference>
<feature type="domain" description="STAS" evidence="7">
    <location>
        <begin position="339"/>
        <end position="605"/>
    </location>
</feature>
<gene>
    <name evidence="8" type="ORF">niasHT_024555</name>
</gene>
<dbReference type="SUPFAM" id="SSF52091">
    <property type="entry name" value="SpoIIaa-like"/>
    <property type="match status" value="1"/>
</dbReference>
<comment type="caution">
    <text evidence="8">The sequence shown here is derived from an EMBL/GenBank/DDBJ whole genome shotgun (WGS) entry which is preliminary data.</text>
</comment>
<evidence type="ECO:0000259" key="7">
    <source>
        <dbReference type="PROSITE" id="PS50801"/>
    </source>
</evidence>
<dbReference type="Pfam" id="PF01740">
    <property type="entry name" value="STAS"/>
    <property type="match status" value="1"/>
</dbReference>
<dbReference type="Gene3D" id="3.30.750.24">
    <property type="entry name" value="STAS domain"/>
    <property type="match status" value="1"/>
</dbReference>
<organism evidence="8 9">
    <name type="scientific">Heterodera trifolii</name>
    <dbReference type="NCBI Taxonomy" id="157864"/>
    <lineage>
        <taxon>Eukaryota</taxon>
        <taxon>Metazoa</taxon>
        <taxon>Ecdysozoa</taxon>
        <taxon>Nematoda</taxon>
        <taxon>Chromadorea</taxon>
        <taxon>Rhabditida</taxon>
        <taxon>Tylenchina</taxon>
        <taxon>Tylenchomorpha</taxon>
        <taxon>Tylenchoidea</taxon>
        <taxon>Heteroderidae</taxon>
        <taxon>Heteroderinae</taxon>
        <taxon>Heterodera</taxon>
    </lineage>
</organism>
<evidence type="ECO:0000256" key="4">
    <source>
        <dbReference type="ARBA" id="ARBA00023136"/>
    </source>
</evidence>
<feature type="transmembrane region" description="Helical" evidence="6">
    <location>
        <begin position="98"/>
        <end position="121"/>
    </location>
</feature>
<dbReference type="Pfam" id="PF00916">
    <property type="entry name" value="Sulfate_transp"/>
    <property type="match status" value="1"/>
</dbReference>
<evidence type="ECO:0000256" key="6">
    <source>
        <dbReference type="SAM" id="Phobius"/>
    </source>
</evidence>
<evidence type="ECO:0000256" key="1">
    <source>
        <dbReference type="ARBA" id="ARBA00004141"/>
    </source>
</evidence>
<dbReference type="PANTHER" id="PTHR11814">
    <property type="entry name" value="SULFATE TRANSPORTER"/>
    <property type="match status" value="1"/>
</dbReference>
<feature type="transmembrane region" description="Helical" evidence="6">
    <location>
        <begin position="65"/>
        <end position="86"/>
    </location>
</feature>
<evidence type="ECO:0000256" key="5">
    <source>
        <dbReference type="SAM" id="MobiDB-lite"/>
    </source>
</evidence>
<feature type="transmembrane region" description="Helical" evidence="6">
    <location>
        <begin position="249"/>
        <end position="266"/>
    </location>
</feature>
<keyword evidence="9" id="KW-1185">Reference proteome</keyword>
<sequence length="638" mass="71573">MGLLRLELITTYFSDQVVAGFTTGASMHVFVAQLSDLFGLRSLGLPHRNGAGYLFMKLYDTASNIHRANAITLALSFSSITFLLVGKEFLNPLLKRRLRLNIPLPFELFTVLIMTTVAQLFHLHSRYGVDIVGKIPTGLPTPILPNLSLVPSLLPDALGISAVVIAVHISLAKMFAKKMAYRVDAGQELYALGFCASLSSFFPVYPVSCSLGRTLVNVEAGTKTQFSTLFSSLLLGAIILYIGQWLRTLPMCVLSAVIIVALKGMFKKITDLKTLWPLSKIDFAIWLVSFCATVCWDVTEGLAVSIIFALMTTVFRTQWPRWHFLANLSGTNDFRDSERYQTVCTYPGICIFRFDSPLLFTNVDNFKESIHKAFHRWNNGRRRHEPKMNAVENDTLPLGIQIGHYAEQQQKLAEHQQHSLPSPPPPTIVVHGTGDDAEGQKWKDDDDGTVPTKMGAGGGNKMPFGTATKTALAPQDNKNATNKRKRKKQQKFEDEEGTKVQDDAEGNDNDNDWMHTMALALPFSEKASSIIFRHFIIDCSGFTFVDCMGVNALKEIFTEMREQRVLVYFAAAKAPVRDLFEKCGFFRYVQKHNFYPTIRDAVAIARKRRNASTQHLLDEPTERQYDAMETAMERQPMS</sequence>
<accession>A0ABD2K7C9</accession>
<keyword evidence="2 6" id="KW-0812">Transmembrane</keyword>
<dbReference type="InterPro" id="IPR002645">
    <property type="entry name" value="STAS_dom"/>
</dbReference>
<feature type="region of interest" description="Disordered" evidence="5">
    <location>
        <begin position="409"/>
        <end position="509"/>
    </location>
</feature>
<proteinExistence type="predicted"/>
<reference evidence="8 9" key="1">
    <citation type="submission" date="2024-10" db="EMBL/GenBank/DDBJ databases">
        <authorList>
            <person name="Kim D."/>
        </authorList>
    </citation>
    <scope>NUCLEOTIDE SEQUENCE [LARGE SCALE GENOMIC DNA]</scope>
    <source>
        <strain evidence="8">BH-2024</strain>
    </source>
</reference>
<evidence type="ECO:0000256" key="2">
    <source>
        <dbReference type="ARBA" id="ARBA00022692"/>
    </source>
</evidence>
<dbReference type="GO" id="GO:0016020">
    <property type="term" value="C:membrane"/>
    <property type="evidence" value="ECO:0007669"/>
    <property type="project" value="UniProtKB-SubCell"/>
</dbReference>
<feature type="transmembrane region" description="Helical" evidence="6">
    <location>
        <begin position="225"/>
        <end position="242"/>
    </location>
</feature>
<feature type="transmembrane region" description="Helical" evidence="6">
    <location>
        <begin position="286"/>
        <end position="311"/>
    </location>
</feature>
<dbReference type="InterPro" id="IPR036513">
    <property type="entry name" value="STAS_dom_sf"/>
</dbReference>
<dbReference type="PROSITE" id="PS50801">
    <property type="entry name" value="STAS"/>
    <property type="match status" value="1"/>
</dbReference>
<dbReference type="AlphaFoldDB" id="A0ABD2K7C9"/>
<dbReference type="InterPro" id="IPR001902">
    <property type="entry name" value="SLC26A/SulP_fam"/>
</dbReference>
<evidence type="ECO:0000313" key="8">
    <source>
        <dbReference type="EMBL" id="KAL3098801.1"/>
    </source>
</evidence>
<protein>
    <recommendedName>
        <fullName evidence="7">STAS domain-containing protein</fullName>
    </recommendedName>
</protein>
<keyword evidence="4 6" id="KW-0472">Membrane</keyword>
<evidence type="ECO:0000256" key="3">
    <source>
        <dbReference type="ARBA" id="ARBA00022989"/>
    </source>
</evidence>
<feature type="transmembrane region" description="Helical" evidence="6">
    <location>
        <begin position="157"/>
        <end position="176"/>
    </location>
</feature>
<dbReference type="EMBL" id="JBICBT010000819">
    <property type="protein sequence ID" value="KAL3098801.1"/>
    <property type="molecule type" value="Genomic_DNA"/>
</dbReference>
<comment type="subcellular location">
    <subcellularLocation>
        <location evidence="1">Membrane</location>
        <topology evidence="1">Multi-pass membrane protein</topology>
    </subcellularLocation>
</comment>
<name>A0ABD2K7C9_9BILA</name>